<dbReference type="Gene3D" id="3.40.50.1110">
    <property type="entry name" value="SGNH hydrolase"/>
    <property type="match status" value="1"/>
</dbReference>
<evidence type="ECO:0000313" key="4">
    <source>
        <dbReference type="Proteomes" id="UP000249524"/>
    </source>
</evidence>
<feature type="chain" id="PRO_5016278714" evidence="1">
    <location>
        <begin position="26"/>
        <end position="212"/>
    </location>
</feature>
<evidence type="ECO:0000256" key="1">
    <source>
        <dbReference type="SAM" id="SignalP"/>
    </source>
</evidence>
<evidence type="ECO:0000313" key="3">
    <source>
        <dbReference type="EMBL" id="RAK65375.1"/>
    </source>
</evidence>
<dbReference type="EMBL" id="QFYS01000004">
    <property type="protein sequence ID" value="RAK65375.1"/>
    <property type="molecule type" value="Genomic_DNA"/>
</dbReference>
<dbReference type="OrthoDB" id="9786188at2"/>
<name>A0A328BF96_9CAUL</name>
<keyword evidence="1" id="KW-0732">Signal</keyword>
<evidence type="ECO:0000259" key="2">
    <source>
        <dbReference type="Pfam" id="PF13472"/>
    </source>
</evidence>
<feature type="domain" description="SGNH hydrolase-type esterase" evidence="2">
    <location>
        <begin position="36"/>
        <end position="195"/>
    </location>
</feature>
<organism evidence="3 4">
    <name type="scientific">Phenylobacterium kunshanense</name>
    <dbReference type="NCBI Taxonomy" id="1445034"/>
    <lineage>
        <taxon>Bacteria</taxon>
        <taxon>Pseudomonadati</taxon>
        <taxon>Pseudomonadota</taxon>
        <taxon>Alphaproteobacteria</taxon>
        <taxon>Caulobacterales</taxon>
        <taxon>Caulobacteraceae</taxon>
        <taxon>Phenylobacterium</taxon>
    </lineage>
</organism>
<comment type="caution">
    <text evidence="3">The sequence shown here is derived from an EMBL/GenBank/DDBJ whole genome shotgun (WGS) entry which is preliminary data.</text>
</comment>
<dbReference type="InterPro" id="IPR006311">
    <property type="entry name" value="TAT_signal"/>
</dbReference>
<dbReference type="InterPro" id="IPR051532">
    <property type="entry name" value="Ester_Hydrolysis_Enzymes"/>
</dbReference>
<reference evidence="3 4" key="1">
    <citation type="submission" date="2018-05" db="EMBL/GenBank/DDBJ databases">
        <authorList>
            <person name="Lanie J.A."/>
            <person name="Ng W.-L."/>
            <person name="Kazmierczak K.M."/>
            <person name="Andrzejewski T.M."/>
            <person name="Davidsen T.M."/>
            <person name="Wayne K.J."/>
            <person name="Tettelin H."/>
            <person name="Glass J.I."/>
            <person name="Rusch D."/>
            <person name="Podicherti R."/>
            <person name="Tsui H.-C.T."/>
            <person name="Winkler M.E."/>
        </authorList>
    </citation>
    <scope>NUCLEOTIDE SEQUENCE [LARGE SCALE GENOMIC DNA]</scope>
    <source>
        <strain evidence="3 4">BUT-10</strain>
    </source>
</reference>
<protein>
    <submittedName>
        <fullName evidence="3">Arylesterase</fullName>
    </submittedName>
</protein>
<dbReference type="RefSeq" id="WP_111275971.1">
    <property type="nucleotide sequence ID" value="NZ_QFYS01000004.1"/>
</dbReference>
<dbReference type="PROSITE" id="PS51318">
    <property type="entry name" value="TAT"/>
    <property type="match status" value="1"/>
</dbReference>
<accession>A0A328BF96</accession>
<gene>
    <name evidence="3" type="ORF">DJ019_10400</name>
</gene>
<sequence length="212" mass="21933">MATPSHTRRALLAWSLALAAGPALAQPGRPRVITMLGDSITAGYGLPAAAALPNQLRLQLQKLGVAALVRAAGVSGDTTAGGLARVDFSVRKDTDLVIVALGANDLLQGQDPKRTRANLDGILKRLKARKVGVVLAGIAAPVEIGGGYARDFNAIWPALARAHGVPLYPNLIDGVARNPSLNQPDGIHPNARGAAIIAARLAPVVARALTRR</sequence>
<dbReference type="Proteomes" id="UP000249524">
    <property type="component" value="Unassembled WGS sequence"/>
</dbReference>
<dbReference type="CDD" id="cd01822">
    <property type="entry name" value="Lysophospholipase_L1_like"/>
    <property type="match status" value="1"/>
</dbReference>
<feature type="signal peptide" evidence="1">
    <location>
        <begin position="1"/>
        <end position="25"/>
    </location>
</feature>
<dbReference type="Pfam" id="PF13472">
    <property type="entry name" value="Lipase_GDSL_2"/>
    <property type="match status" value="1"/>
</dbReference>
<dbReference type="GO" id="GO:0004622">
    <property type="term" value="F:phosphatidylcholine lysophospholipase activity"/>
    <property type="evidence" value="ECO:0007669"/>
    <property type="project" value="TreeGrafter"/>
</dbReference>
<dbReference type="PANTHER" id="PTHR30383:SF24">
    <property type="entry name" value="THIOESTERASE 1_PROTEASE 1_LYSOPHOSPHOLIPASE L1"/>
    <property type="match status" value="1"/>
</dbReference>
<dbReference type="InterPro" id="IPR036514">
    <property type="entry name" value="SGNH_hydro_sf"/>
</dbReference>
<proteinExistence type="predicted"/>
<dbReference type="InterPro" id="IPR013830">
    <property type="entry name" value="SGNH_hydro"/>
</dbReference>
<keyword evidence="4" id="KW-1185">Reference proteome</keyword>
<dbReference type="SUPFAM" id="SSF52266">
    <property type="entry name" value="SGNH hydrolase"/>
    <property type="match status" value="1"/>
</dbReference>
<dbReference type="AlphaFoldDB" id="A0A328BF96"/>
<dbReference type="PANTHER" id="PTHR30383">
    <property type="entry name" value="THIOESTERASE 1/PROTEASE 1/LYSOPHOSPHOLIPASE L1"/>
    <property type="match status" value="1"/>
</dbReference>